<dbReference type="SMART" id="SM00130">
    <property type="entry name" value="KR"/>
    <property type="match status" value="1"/>
</dbReference>
<dbReference type="OrthoDB" id="9893972at2759"/>
<dbReference type="PRINTS" id="PR00018">
    <property type="entry name" value="KRINGLE"/>
</dbReference>
<dbReference type="PROSITE" id="PS00021">
    <property type="entry name" value="KRINGLE_1"/>
    <property type="match status" value="1"/>
</dbReference>
<dbReference type="InterPro" id="IPR018056">
    <property type="entry name" value="Kringle_CS"/>
</dbReference>
<dbReference type="PROSITE" id="PS50070">
    <property type="entry name" value="KRINGLE_2"/>
    <property type="match status" value="1"/>
</dbReference>
<feature type="non-terminal residue" evidence="2">
    <location>
        <position position="1"/>
    </location>
</feature>
<dbReference type="Gene3D" id="2.40.20.10">
    <property type="entry name" value="Plasminogen Kringle 4"/>
    <property type="match status" value="1"/>
</dbReference>
<dbReference type="GO" id="GO:0004175">
    <property type="term" value="F:endopeptidase activity"/>
    <property type="evidence" value="ECO:0007669"/>
    <property type="project" value="TreeGrafter"/>
</dbReference>
<accession>A0A8J1XMM1</accession>
<proteinExistence type="predicted"/>
<dbReference type="Pfam" id="PF00051">
    <property type="entry name" value="Kringle"/>
    <property type="match status" value="1"/>
</dbReference>
<comment type="caution">
    <text evidence="1">Lacks conserved residue(s) required for the propagation of feature annotation.</text>
</comment>
<dbReference type="GO" id="GO:0005102">
    <property type="term" value="F:signaling receptor binding"/>
    <property type="evidence" value="ECO:0007669"/>
    <property type="project" value="TreeGrafter"/>
</dbReference>
<comment type="caution">
    <text evidence="2">The sequence shown here is derived from an EMBL/GenBank/DDBJ whole genome shotgun (WGS) entry which is preliminary data.</text>
</comment>
<keyword evidence="1" id="KW-0420">Kringle</keyword>
<feature type="non-terminal residue" evidence="2">
    <location>
        <position position="214"/>
    </location>
</feature>
<organism evidence="2 3">
    <name type="scientific">Owenia fusiformis</name>
    <name type="common">Polychaete worm</name>
    <dbReference type="NCBI Taxonomy" id="6347"/>
    <lineage>
        <taxon>Eukaryota</taxon>
        <taxon>Metazoa</taxon>
        <taxon>Spiralia</taxon>
        <taxon>Lophotrochozoa</taxon>
        <taxon>Annelida</taxon>
        <taxon>Polychaeta</taxon>
        <taxon>Sedentaria</taxon>
        <taxon>Canalipalpata</taxon>
        <taxon>Sabellida</taxon>
        <taxon>Oweniida</taxon>
        <taxon>Oweniidae</taxon>
        <taxon>Owenia</taxon>
    </lineage>
</organism>
<protein>
    <submittedName>
        <fullName evidence="2">Uncharacterized protein</fullName>
    </submittedName>
</protein>
<keyword evidence="3" id="KW-1185">Reference proteome</keyword>
<dbReference type="InterPro" id="IPR013806">
    <property type="entry name" value="Kringle-like"/>
</dbReference>
<dbReference type="Proteomes" id="UP000749559">
    <property type="component" value="Unassembled WGS sequence"/>
</dbReference>
<reference evidence="2" key="1">
    <citation type="submission" date="2022-03" db="EMBL/GenBank/DDBJ databases">
        <authorList>
            <person name="Martin C."/>
        </authorList>
    </citation>
    <scope>NUCLEOTIDE SEQUENCE</scope>
</reference>
<sequence>PEDTLYDTMNYCRNPDGDNGGPWCYTSDPNIRWEYCELEMCDGQSTTTPPPELSTTSNPGAECPVRVGPEIKDLPRNLGNNAYLIQELTFPCDGRIEAWGYFRANPNGTVYIDVWRYRSKDRFTLVHKTAVPPAESGIQFVPLAQHIPVRQGDFIGIHYTRNASAAVGIIPYASEGDTVPQRLYNTRIIKMYNDETSEGAIVDASKGIMRQMLF</sequence>
<evidence type="ECO:0000313" key="3">
    <source>
        <dbReference type="Proteomes" id="UP000749559"/>
    </source>
</evidence>
<evidence type="ECO:0000313" key="2">
    <source>
        <dbReference type="EMBL" id="CAH1777807.1"/>
    </source>
</evidence>
<dbReference type="SUPFAM" id="SSF57440">
    <property type="entry name" value="Kringle-like"/>
    <property type="match status" value="1"/>
</dbReference>
<gene>
    <name evidence="2" type="ORF">OFUS_LOCUS4803</name>
</gene>
<dbReference type="PANTHER" id="PTHR24261:SF7">
    <property type="entry name" value="KRINGLE DOMAIN-CONTAINING PROTEIN"/>
    <property type="match status" value="1"/>
</dbReference>
<dbReference type="EMBL" id="CAIIXF020000002">
    <property type="protein sequence ID" value="CAH1777807.1"/>
    <property type="molecule type" value="Genomic_DNA"/>
</dbReference>
<evidence type="ECO:0000256" key="1">
    <source>
        <dbReference type="PROSITE-ProRule" id="PRU00121"/>
    </source>
</evidence>
<name>A0A8J1XMM1_OWEFU</name>
<dbReference type="PANTHER" id="PTHR24261">
    <property type="entry name" value="PLASMINOGEN-RELATED"/>
    <property type="match status" value="1"/>
</dbReference>
<dbReference type="InterPro" id="IPR000001">
    <property type="entry name" value="Kringle"/>
</dbReference>
<dbReference type="InterPro" id="IPR050759">
    <property type="entry name" value="Serine_protease_kringle"/>
</dbReference>
<dbReference type="AlphaFoldDB" id="A0A8J1XMM1"/>
<dbReference type="GO" id="GO:0005615">
    <property type="term" value="C:extracellular space"/>
    <property type="evidence" value="ECO:0007669"/>
    <property type="project" value="TreeGrafter"/>
</dbReference>
<dbReference type="InterPro" id="IPR038178">
    <property type="entry name" value="Kringle_sf"/>
</dbReference>